<dbReference type="STRING" id="671987.R0IA15"/>
<dbReference type="Pfam" id="PF12796">
    <property type="entry name" value="Ank_2"/>
    <property type="match status" value="1"/>
</dbReference>
<keyword evidence="5" id="KW-1185">Reference proteome</keyword>
<dbReference type="GO" id="GO:0000976">
    <property type="term" value="F:transcription cis-regulatory region binding"/>
    <property type="evidence" value="ECO:0007669"/>
    <property type="project" value="TreeGrafter"/>
</dbReference>
<keyword evidence="1" id="KW-0677">Repeat</keyword>
<dbReference type="Pfam" id="PF00023">
    <property type="entry name" value="Ank"/>
    <property type="match status" value="1"/>
</dbReference>
<dbReference type="SUPFAM" id="SSF48403">
    <property type="entry name" value="Ankyrin repeat"/>
    <property type="match status" value="1"/>
</dbReference>
<dbReference type="AlphaFoldDB" id="R0IA15"/>
<evidence type="ECO:0000313" key="4">
    <source>
        <dbReference type="EMBL" id="EOA82151.1"/>
    </source>
</evidence>
<organism evidence="4 5">
    <name type="scientific">Exserohilum turcicum (strain 28A)</name>
    <name type="common">Northern leaf blight fungus</name>
    <name type="synonym">Setosphaeria turcica</name>
    <dbReference type="NCBI Taxonomy" id="671987"/>
    <lineage>
        <taxon>Eukaryota</taxon>
        <taxon>Fungi</taxon>
        <taxon>Dikarya</taxon>
        <taxon>Ascomycota</taxon>
        <taxon>Pezizomycotina</taxon>
        <taxon>Dothideomycetes</taxon>
        <taxon>Pleosporomycetidae</taxon>
        <taxon>Pleosporales</taxon>
        <taxon>Pleosporineae</taxon>
        <taxon>Pleosporaceae</taxon>
        <taxon>Exserohilum</taxon>
    </lineage>
</organism>
<dbReference type="GeneID" id="19406303"/>
<dbReference type="HOGENOM" id="CLU_000134_18_9_1"/>
<dbReference type="SMART" id="SM00248">
    <property type="entry name" value="ANK"/>
    <property type="match status" value="3"/>
</dbReference>
<dbReference type="OrthoDB" id="21416at2759"/>
<proteinExistence type="predicted"/>
<dbReference type="PANTHER" id="PTHR24193:SF121">
    <property type="entry name" value="ADA2A-CONTAINING COMPLEX COMPONENT 3, ISOFORM D"/>
    <property type="match status" value="1"/>
</dbReference>
<dbReference type="GO" id="GO:0045944">
    <property type="term" value="P:positive regulation of transcription by RNA polymerase II"/>
    <property type="evidence" value="ECO:0007669"/>
    <property type="project" value="TreeGrafter"/>
</dbReference>
<dbReference type="InterPro" id="IPR036770">
    <property type="entry name" value="Ankyrin_rpt-contain_sf"/>
</dbReference>
<dbReference type="PANTHER" id="PTHR24193">
    <property type="entry name" value="ANKYRIN REPEAT PROTEIN"/>
    <property type="match status" value="1"/>
</dbReference>
<protein>
    <recommendedName>
        <fullName evidence="6">Ankyrin repeat protein</fullName>
    </recommendedName>
</protein>
<name>R0IA15_EXST2</name>
<feature type="repeat" description="ANK" evidence="3">
    <location>
        <begin position="94"/>
        <end position="122"/>
    </location>
</feature>
<evidence type="ECO:0000256" key="2">
    <source>
        <dbReference type="ARBA" id="ARBA00023043"/>
    </source>
</evidence>
<dbReference type="GO" id="GO:0005634">
    <property type="term" value="C:nucleus"/>
    <property type="evidence" value="ECO:0007669"/>
    <property type="project" value="TreeGrafter"/>
</dbReference>
<dbReference type="InterPro" id="IPR002110">
    <property type="entry name" value="Ankyrin_rpt"/>
</dbReference>
<feature type="repeat" description="ANK" evidence="3">
    <location>
        <begin position="32"/>
        <end position="64"/>
    </location>
</feature>
<evidence type="ECO:0000256" key="3">
    <source>
        <dbReference type="PROSITE-ProRule" id="PRU00023"/>
    </source>
</evidence>
<keyword evidence="2 3" id="KW-0040">ANK repeat</keyword>
<dbReference type="Proteomes" id="UP000016935">
    <property type="component" value="Unassembled WGS sequence"/>
</dbReference>
<evidence type="ECO:0008006" key="6">
    <source>
        <dbReference type="Google" id="ProtNLM"/>
    </source>
</evidence>
<dbReference type="PRINTS" id="PR01415">
    <property type="entry name" value="ANKYRIN"/>
</dbReference>
<dbReference type="InterPro" id="IPR050663">
    <property type="entry name" value="Ankyrin-SOCS_Box"/>
</dbReference>
<dbReference type="PROSITE" id="PS50297">
    <property type="entry name" value="ANK_REP_REGION"/>
    <property type="match status" value="3"/>
</dbReference>
<dbReference type="eggNOG" id="KOG4177">
    <property type="taxonomic scope" value="Eukaryota"/>
</dbReference>
<gene>
    <name evidence="4" type="ORF">SETTUDRAFT_97390</name>
</gene>
<reference evidence="4 5" key="2">
    <citation type="journal article" date="2013" name="PLoS Genet.">
        <title>Comparative genome structure, secondary metabolite, and effector coding capacity across Cochliobolus pathogens.</title>
        <authorList>
            <person name="Condon B.J."/>
            <person name="Leng Y."/>
            <person name="Wu D."/>
            <person name="Bushley K.E."/>
            <person name="Ohm R.A."/>
            <person name="Otillar R."/>
            <person name="Martin J."/>
            <person name="Schackwitz W."/>
            <person name="Grimwood J."/>
            <person name="MohdZainudin N."/>
            <person name="Xue C."/>
            <person name="Wang R."/>
            <person name="Manning V.A."/>
            <person name="Dhillon B."/>
            <person name="Tu Z.J."/>
            <person name="Steffenson B.J."/>
            <person name="Salamov A."/>
            <person name="Sun H."/>
            <person name="Lowry S."/>
            <person name="LaButti K."/>
            <person name="Han J."/>
            <person name="Copeland A."/>
            <person name="Lindquist E."/>
            <person name="Barry K."/>
            <person name="Schmutz J."/>
            <person name="Baker S.E."/>
            <person name="Ciuffetti L.M."/>
            <person name="Grigoriev I.V."/>
            <person name="Zhong S."/>
            <person name="Turgeon B.G."/>
        </authorList>
    </citation>
    <scope>NUCLEOTIDE SEQUENCE [LARGE SCALE GENOMIC DNA]</scope>
    <source>
        <strain evidence="5">28A</strain>
    </source>
</reference>
<dbReference type="PROSITE" id="PS50088">
    <property type="entry name" value="ANK_REPEAT"/>
    <property type="match status" value="3"/>
</dbReference>
<feature type="non-terminal residue" evidence="4">
    <location>
        <position position="122"/>
    </location>
</feature>
<dbReference type="EMBL" id="KB908855">
    <property type="protein sequence ID" value="EOA82151.1"/>
    <property type="molecule type" value="Genomic_DNA"/>
</dbReference>
<reference evidence="4 5" key="1">
    <citation type="journal article" date="2012" name="PLoS Pathog.">
        <title>Diverse lifestyles and strategies of plant pathogenesis encoded in the genomes of eighteen Dothideomycetes fungi.</title>
        <authorList>
            <person name="Ohm R.A."/>
            <person name="Feau N."/>
            <person name="Henrissat B."/>
            <person name="Schoch C.L."/>
            <person name="Horwitz B.A."/>
            <person name="Barry K.W."/>
            <person name="Condon B.J."/>
            <person name="Copeland A.C."/>
            <person name="Dhillon B."/>
            <person name="Glaser F."/>
            <person name="Hesse C.N."/>
            <person name="Kosti I."/>
            <person name="LaButti K."/>
            <person name="Lindquist E.A."/>
            <person name="Lucas S."/>
            <person name="Salamov A.A."/>
            <person name="Bradshaw R.E."/>
            <person name="Ciuffetti L."/>
            <person name="Hamelin R.C."/>
            <person name="Kema G.H.J."/>
            <person name="Lawrence C."/>
            <person name="Scott J.A."/>
            <person name="Spatafora J.W."/>
            <person name="Turgeon B.G."/>
            <person name="de Wit P.J.G.M."/>
            <person name="Zhong S."/>
            <person name="Goodwin S.B."/>
            <person name="Grigoriev I.V."/>
        </authorList>
    </citation>
    <scope>NUCLEOTIDE SEQUENCE [LARGE SCALE GENOMIC DNA]</scope>
    <source>
        <strain evidence="5">28A</strain>
    </source>
</reference>
<evidence type="ECO:0000256" key="1">
    <source>
        <dbReference type="ARBA" id="ARBA00022737"/>
    </source>
</evidence>
<dbReference type="Gene3D" id="1.25.40.20">
    <property type="entry name" value="Ankyrin repeat-containing domain"/>
    <property type="match status" value="2"/>
</dbReference>
<sequence>MAAIHVAADHGHFQALEMLVTHGADINAITPRRYTALHIAARNEHSRLVQYLIKSKADLNAKDESGQTPLMGSSPAIHIILLKAGADPNIPGYDVNTALHYACYYGWVDVVQQLIACGADVN</sequence>
<feature type="repeat" description="ANK" evidence="3">
    <location>
        <begin position="1"/>
        <end position="31"/>
    </location>
</feature>
<evidence type="ECO:0000313" key="5">
    <source>
        <dbReference type="Proteomes" id="UP000016935"/>
    </source>
</evidence>
<dbReference type="RefSeq" id="XP_008030447.1">
    <property type="nucleotide sequence ID" value="XM_008032256.1"/>
</dbReference>
<accession>R0IA15</accession>